<dbReference type="AlphaFoldDB" id="A0A0P0FC05"/>
<sequence>MKDLRLKFKGIDDWNRPVFMDDNGRYFGDTDHLFDYTASKDDVLNFYRNMPLNNCICYFGQQFGCEPMGIEIKSNVKIILE</sequence>
<organism evidence="2 3">
    <name type="scientific">Bacteroides thetaiotaomicron</name>
    <dbReference type="NCBI Taxonomy" id="818"/>
    <lineage>
        <taxon>Bacteria</taxon>
        <taxon>Pseudomonadati</taxon>
        <taxon>Bacteroidota</taxon>
        <taxon>Bacteroidia</taxon>
        <taxon>Bacteroidales</taxon>
        <taxon>Bacteroidaceae</taxon>
        <taxon>Bacteroides</taxon>
    </lineage>
</organism>
<gene>
    <name evidence="1" type="ORF">GAN59_21475</name>
    <name evidence="2" type="ORF">GAN91_26525</name>
</gene>
<dbReference type="KEGG" id="btho:Btheta7330_01384"/>
<protein>
    <submittedName>
        <fullName evidence="2">Uncharacterized protein</fullName>
    </submittedName>
</protein>
<dbReference type="Proteomes" id="UP000436858">
    <property type="component" value="Unassembled WGS sequence"/>
</dbReference>
<evidence type="ECO:0000313" key="1">
    <source>
        <dbReference type="EMBL" id="KAB4469604.1"/>
    </source>
</evidence>
<evidence type="ECO:0000313" key="2">
    <source>
        <dbReference type="EMBL" id="KAB4470237.1"/>
    </source>
</evidence>
<evidence type="ECO:0000313" key="3">
    <source>
        <dbReference type="Proteomes" id="UP000436858"/>
    </source>
</evidence>
<name>A0A0P0FC05_BACT4</name>
<evidence type="ECO:0000313" key="4">
    <source>
        <dbReference type="Proteomes" id="UP000488521"/>
    </source>
</evidence>
<dbReference type="EMBL" id="WCRY01000050">
    <property type="protein sequence ID" value="KAB4470237.1"/>
    <property type="molecule type" value="Genomic_DNA"/>
</dbReference>
<accession>A0A0P0FC05</accession>
<comment type="caution">
    <text evidence="2">The sequence shown here is derived from an EMBL/GenBank/DDBJ whole genome shotgun (WGS) entry which is preliminary data.</text>
</comment>
<dbReference type="RefSeq" id="WP_062694740.1">
    <property type="nucleotide sequence ID" value="NZ_BAABZI010000003.1"/>
</dbReference>
<proteinExistence type="predicted"/>
<dbReference type="EMBL" id="WCRS01000022">
    <property type="protein sequence ID" value="KAB4469604.1"/>
    <property type="molecule type" value="Genomic_DNA"/>
</dbReference>
<dbReference type="Proteomes" id="UP000488521">
    <property type="component" value="Unassembled WGS sequence"/>
</dbReference>
<reference evidence="3 4" key="1">
    <citation type="journal article" date="2019" name="Nat. Med.">
        <title>A library of human gut bacterial isolates paired with longitudinal multiomics data enables mechanistic microbiome research.</title>
        <authorList>
            <person name="Poyet M."/>
            <person name="Groussin M."/>
            <person name="Gibbons S.M."/>
            <person name="Avila-Pacheco J."/>
            <person name="Jiang X."/>
            <person name="Kearney S.M."/>
            <person name="Perrotta A.R."/>
            <person name="Berdy B."/>
            <person name="Zhao S."/>
            <person name="Lieberman T.D."/>
            <person name="Swanson P.K."/>
            <person name="Smith M."/>
            <person name="Roesemann S."/>
            <person name="Alexander J.E."/>
            <person name="Rich S.A."/>
            <person name="Livny J."/>
            <person name="Vlamakis H."/>
            <person name="Clish C."/>
            <person name="Bullock K."/>
            <person name="Deik A."/>
            <person name="Scott J."/>
            <person name="Pierce K.A."/>
            <person name="Xavier R.J."/>
            <person name="Alm E.J."/>
        </authorList>
    </citation>
    <scope>NUCLEOTIDE SEQUENCE [LARGE SCALE GENOMIC DNA]</scope>
    <source>
        <strain evidence="1 4">BIOML-A156</strain>
        <strain evidence="2 3">BIOML-A162</strain>
    </source>
</reference>